<evidence type="ECO:0000313" key="2">
    <source>
        <dbReference type="Proteomes" id="UP001595974"/>
    </source>
</evidence>
<dbReference type="RefSeq" id="WP_157748495.1">
    <property type="nucleotide sequence ID" value="NZ_JBHSOG010000051.1"/>
</dbReference>
<dbReference type="EMBL" id="JBHSOG010000051">
    <property type="protein sequence ID" value="MFC5770496.1"/>
    <property type="molecule type" value="Genomic_DNA"/>
</dbReference>
<keyword evidence="2" id="KW-1185">Reference proteome</keyword>
<protein>
    <submittedName>
        <fullName evidence="1">Uncharacterized protein</fullName>
    </submittedName>
</protein>
<comment type="caution">
    <text evidence="1">The sequence shown here is derived from an EMBL/GenBank/DDBJ whole genome shotgun (WGS) entry which is preliminary data.</text>
</comment>
<dbReference type="Proteomes" id="UP001595974">
    <property type="component" value="Unassembled WGS sequence"/>
</dbReference>
<accession>A0ABW1ATK3</accession>
<organism evidence="1 2">
    <name type="scientific">Thauera sinica</name>
    <dbReference type="NCBI Taxonomy" id="2665146"/>
    <lineage>
        <taxon>Bacteria</taxon>
        <taxon>Pseudomonadati</taxon>
        <taxon>Pseudomonadota</taxon>
        <taxon>Betaproteobacteria</taxon>
        <taxon>Rhodocyclales</taxon>
        <taxon>Zoogloeaceae</taxon>
        <taxon>Thauera</taxon>
    </lineage>
</organism>
<name>A0ABW1ATK3_9RHOO</name>
<reference evidence="2" key="1">
    <citation type="journal article" date="2019" name="Int. J. Syst. Evol. Microbiol.">
        <title>The Global Catalogue of Microorganisms (GCM) 10K type strain sequencing project: providing services to taxonomists for standard genome sequencing and annotation.</title>
        <authorList>
            <consortium name="The Broad Institute Genomics Platform"/>
            <consortium name="The Broad Institute Genome Sequencing Center for Infectious Disease"/>
            <person name="Wu L."/>
            <person name="Ma J."/>
        </authorList>
    </citation>
    <scope>NUCLEOTIDE SEQUENCE [LARGE SCALE GENOMIC DNA]</scope>
    <source>
        <strain evidence="2">SHR3</strain>
    </source>
</reference>
<evidence type="ECO:0000313" key="1">
    <source>
        <dbReference type="EMBL" id="MFC5770496.1"/>
    </source>
</evidence>
<gene>
    <name evidence="1" type="ORF">ACFPTN_14025</name>
</gene>
<sequence>MTKRADILDKSEIYRQDGSLKAYGLVYTEKCGWVDLGHANPNGRGLEGAVTLWKQINSGTKLFQCALDQTPLRVSYSQSMGWHGIRDAVTKHYEVQRELSSLSEQEGIALAIFMDVSIAFEALQSNWFYRHLTDSGYSAEDLVSNLIGFYRALRPGFDFSGVCKPVSKDQAFAIWDAYGGVGVNKNKEFNPILFPNPQVQSGLPYKGKLPPELDTIRPAVIGQKFKEIK</sequence>
<proteinExistence type="predicted"/>